<sequence length="80" mass="8648">NANDYKSDGWYVSGVWNITGETWGYKAGVPTTPLPNAPASGMWQLAVRYDTLDLNDGHLVSNGTTPFVDGVLGGKMDVWT</sequence>
<feature type="non-terminal residue" evidence="1">
    <location>
        <position position="80"/>
    </location>
</feature>
<accession>A0A7X5N536</accession>
<comment type="caution">
    <text evidence="1">The sequence shown here is derived from an EMBL/GenBank/DDBJ whole genome shotgun (WGS) entry which is preliminary data.</text>
</comment>
<dbReference type="Pfam" id="PF07396">
    <property type="entry name" value="Porin_O_P"/>
    <property type="match status" value="1"/>
</dbReference>
<gene>
    <name evidence="1" type="ORF">G3W61_35220</name>
</gene>
<feature type="non-terminal residue" evidence="1">
    <location>
        <position position="1"/>
    </location>
</feature>
<dbReference type="EMBL" id="JAAGYU010002676">
    <property type="protein sequence ID" value="NEL81518.1"/>
    <property type="molecule type" value="Genomic_DNA"/>
</dbReference>
<dbReference type="InterPro" id="IPR010870">
    <property type="entry name" value="Porin_O/P"/>
</dbReference>
<dbReference type="Gene3D" id="2.40.160.10">
    <property type="entry name" value="Porin"/>
    <property type="match status" value="1"/>
</dbReference>
<proteinExistence type="predicted"/>
<organism evidence="1 2">
    <name type="scientific">Xanthomonas perforans</name>
    <dbReference type="NCBI Taxonomy" id="442694"/>
    <lineage>
        <taxon>Bacteria</taxon>
        <taxon>Pseudomonadati</taxon>
        <taxon>Pseudomonadota</taxon>
        <taxon>Gammaproteobacteria</taxon>
        <taxon>Lysobacterales</taxon>
        <taxon>Lysobacteraceae</taxon>
        <taxon>Xanthomonas</taxon>
    </lineage>
</organism>
<evidence type="ECO:0000313" key="2">
    <source>
        <dbReference type="Proteomes" id="UP000471082"/>
    </source>
</evidence>
<dbReference type="Proteomes" id="UP000471082">
    <property type="component" value="Unassembled WGS sequence"/>
</dbReference>
<name>A0A7X5N536_XANPE</name>
<protein>
    <submittedName>
        <fullName evidence="1">Porin</fullName>
    </submittedName>
</protein>
<reference evidence="1 2" key="1">
    <citation type="submission" date="2019-11" db="EMBL/GenBank/DDBJ databases">
        <title>Genome-resolved metagenomics to study the prevalence of co-infection and intraspecific heterogeneity among plant pathogen metapopulations.</title>
        <authorList>
            <person name="Newberry E."/>
            <person name="Bhandari R."/>
            <person name="Kemble J."/>
            <person name="Sikora E."/>
            <person name="Potnis N."/>
        </authorList>
    </citation>
    <scope>NUCLEOTIDE SEQUENCE [LARGE SCALE GENOMIC DNA]</scope>
    <source>
        <strain evidence="1">Xp_Tom_Tuscaloosa_18b</strain>
    </source>
</reference>
<evidence type="ECO:0000313" key="1">
    <source>
        <dbReference type="EMBL" id="NEL81518.1"/>
    </source>
</evidence>
<dbReference type="InterPro" id="IPR023614">
    <property type="entry name" value="Porin_dom_sf"/>
</dbReference>
<dbReference type="AlphaFoldDB" id="A0A7X5N536"/>